<dbReference type="Gene3D" id="2.40.50.140">
    <property type="entry name" value="Nucleic acid-binding proteins"/>
    <property type="match status" value="1"/>
</dbReference>
<dbReference type="InterPro" id="IPR001339">
    <property type="entry name" value="mRNA_cap_enzyme_adenylation"/>
</dbReference>
<dbReference type="GO" id="GO:0005524">
    <property type="term" value="F:ATP binding"/>
    <property type="evidence" value="ECO:0007669"/>
    <property type="project" value="InterPro"/>
</dbReference>
<evidence type="ECO:0000256" key="1">
    <source>
        <dbReference type="ARBA" id="ARBA00004123"/>
    </source>
</evidence>
<evidence type="ECO:0000259" key="12">
    <source>
        <dbReference type="Pfam" id="PF03919"/>
    </source>
</evidence>
<dbReference type="CDD" id="cd07895">
    <property type="entry name" value="Adenylation_mRNA_capping"/>
    <property type="match status" value="1"/>
</dbReference>
<dbReference type="OMA" id="NEDYLVC"/>
<keyword evidence="6" id="KW-0547">Nucleotide-binding</keyword>
<name>A0A139ASS9_GONPJ</name>
<dbReference type="GO" id="GO:0016874">
    <property type="term" value="F:ligase activity"/>
    <property type="evidence" value="ECO:0007669"/>
    <property type="project" value="UniProtKB-KW"/>
</dbReference>
<dbReference type="PANTHER" id="PTHR10367:SF17">
    <property type="entry name" value="MRNA-CAPPING ENZYME"/>
    <property type="match status" value="1"/>
</dbReference>
<reference evidence="13 14" key="1">
    <citation type="journal article" date="2015" name="Genome Biol. Evol.">
        <title>Phylogenomic analyses indicate that early fungi evolved digesting cell walls of algal ancestors of land plants.</title>
        <authorList>
            <person name="Chang Y."/>
            <person name="Wang S."/>
            <person name="Sekimoto S."/>
            <person name="Aerts A.L."/>
            <person name="Choi C."/>
            <person name="Clum A."/>
            <person name="LaButti K.M."/>
            <person name="Lindquist E.A."/>
            <person name="Yee Ngan C."/>
            <person name="Ohm R.A."/>
            <person name="Salamov A.A."/>
            <person name="Grigoriev I.V."/>
            <person name="Spatafora J.W."/>
            <person name="Berbee M.L."/>
        </authorList>
    </citation>
    <scope>NUCLEOTIDE SEQUENCE [LARGE SCALE GENOMIC DNA]</scope>
    <source>
        <strain evidence="13 14">JEL478</strain>
    </source>
</reference>
<dbReference type="GO" id="GO:0005525">
    <property type="term" value="F:GTP binding"/>
    <property type="evidence" value="ECO:0007669"/>
    <property type="project" value="UniProtKB-KW"/>
</dbReference>
<dbReference type="InterPro" id="IPR051029">
    <property type="entry name" value="mRNA_Capping_Enz/RNA_Phosphat"/>
</dbReference>
<dbReference type="GO" id="GO:0004484">
    <property type="term" value="F:mRNA guanylyltransferase activity"/>
    <property type="evidence" value="ECO:0007669"/>
    <property type="project" value="UniProtKB-EC"/>
</dbReference>
<keyword evidence="9" id="KW-0539">Nucleus</keyword>
<keyword evidence="14" id="KW-1185">Reference proteome</keyword>
<comment type="subcellular location">
    <subcellularLocation>
        <location evidence="1">Nucleus</location>
    </subcellularLocation>
</comment>
<keyword evidence="13" id="KW-0436">Ligase</keyword>
<gene>
    <name evidence="13" type="ORF">M427DRAFT_504759</name>
</gene>
<protein>
    <recommendedName>
        <fullName evidence="2">mRNA guanylyltransferase</fullName>
        <ecNumber evidence="2">2.7.7.50</ecNumber>
    </recommendedName>
</protein>
<dbReference type="SUPFAM" id="SSF50249">
    <property type="entry name" value="Nucleic acid-binding proteins"/>
    <property type="match status" value="1"/>
</dbReference>
<dbReference type="STRING" id="1344416.A0A139ASS9"/>
<proteinExistence type="predicted"/>
<feature type="domain" description="mRNA capping enzyme adenylation" evidence="11">
    <location>
        <begin position="58"/>
        <end position="167"/>
    </location>
</feature>
<evidence type="ECO:0000256" key="8">
    <source>
        <dbReference type="ARBA" id="ARBA00023134"/>
    </source>
</evidence>
<keyword evidence="8" id="KW-0342">GTP-binding</keyword>
<dbReference type="EMBL" id="KQ965737">
    <property type="protein sequence ID" value="KXS19792.1"/>
    <property type="molecule type" value="Genomic_DNA"/>
</dbReference>
<keyword evidence="4" id="KW-0808">Transferase</keyword>
<evidence type="ECO:0000256" key="7">
    <source>
        <dbReference type="ARBA" id="ARBA00023042"/>
    </source>
</evidence>
<evidence type="ECO:0000313" key="14">
    <source>
        <dbReference type="Proteomes" id="UP000070544"/>
    </source>
</evidence>
<evidence type="ECO:0000256" key="4">
    <source>
        <dbReference type="ARBA" id="ARBA00022679"/>
    </source>
</evidence>
<evidence type="ECO:0000313" key="13">
    <source>
        <dbReference type="EMBL" id="KXS19792.1"/>
    </source>
</evidence>
<keyword evidence="3" id="KW-0507">mRNA processing</keyword>
<dbReference type="GO" id="GO:0005634">
    <property type="term" value="C:nucleus"/>
    <property type="evidence" value="ECO:0007669"/>
    <property type="project" value="UniProtKB-SubCell"/>
</dbReference>
<evidence type="ECO:0000256" key="5">
    <source>
        <dbReference type="ARBA" id="ARBA00022695"/>
    </source>
</evidence>
<evidence type="ECO:0000256" key="9">
    <source>
        <dbReference type="ARBA" id="ARBA00023242"/>
    </source>
</evidence>
<evidence type="ECO:0000256" key="6">
    <source>
        <dbReference type="ARBA" id="ARBA00022741"/>
    </source>
</evidence>
<accession>A0A139ASS9</accession>
<evidence type="ECO:0000256" key="10">
    <source>
        <dbReference type="ARBA" id="ARBA00044624"/>
    </source>
</evidence>
<dbReference type="OrthoDB" id="200924at2759"/>
<feature type="domain" description="mRNA capping enzyme adenylation" evidence="11">
    <location>
        <begin position="12"/>
        <end position="48"/>
    </location>
</feature>
<dbReference type="Proteomes" id="UP000070544">
    <property type="component" value="Unassembled WGS sequence"/>
</dbReference>
<dbReference type="EC" id="2.7.7.50" evidence="2"/>
<evidence type="ECO:0000256" key="3">
    <source>
        <dbReference type="ARBA" id="ARBA00022664"/>
    </source>
</evidence>
<dbReference type="GO" id="GO:0006370">
    <property type="term" value="P:7-methylguanosine mRNA capping"/>
    <property type="evidence" value="ECO:0007669"/>
    <property type="project" value="UniProtKB-KW"/>
</dbReference>
<dbReference type="PANTHER" id="PTHR10367">
    <property type="entry name" value="MRNA-CAPPING ENZYME"/>
    <property type="match status" value="1"/>
</dbReference>
<dbReference type="Pfam" id="PF01331">
    <property type="entry name" value="mRNA_cap_enzyme"/>
    <property type="match status" value="2"/>
</dbReference>
<organism evidence="13 14">
    <name type="scientific">Gonapodya prolifera (strain JEL478)</name>
    <name type="common">Monoblepharis prolifera</name>
    <dbReference type="NCBI Taxonomy" id="1344416"/>
    <lineage>
        <taxon>Eukaryota</taxon>
        <taxon>Fungi</taxon>
        <taxon>Fungi incertae sedis</taxon>
        <taxon>Chytridiomycota</taxon>
        <taxon>Chytridiomycota incertae sedis</taxon>
        <taxon>Monoblepharidomycetes</taxon>
        <taxon>Monoblepharidales</taxon>
        <taxon>Gonapodyaceae</taxon>
        <taxon>Gonapodya</taxon>
    </lineage>
</organism>
<dbReference type="AlphaFoldDB" id="A0A139ASS9"/>
<evidence type="ECO:0000256" key="2">
    <source>
        <dbReference type="ARBA" id="ARBA00012475"/>
    </source>
</evidence>
<comment type="catalytic activity">
    <reaction evidence="10">
        <text>a 5'-end diphospho-ribonucleoside in mRNA + GTP + H(+) = a 5'-end (5'-triphosphoguanosine)-ribonucleoside in mRNA + diphosphate</text>
        <dbReference type="Rhea" id="RHEA:67012"/>
        <dbReference type="Rhea" id="RHEA-COMP:17165"/>
        <dbReference type="Rhea" id="RHEA-COMP:17166"/>
        <dbReference type="ChEBI" id="CHEBI:15378"/>
        <dbReference type="ChEBI" id="CHEBI:33019"/>
        <dbReference type="ChEBI" id="CHEBI:37565"/>
        <dbReference type="ChEBI" id="CHEBI:167616"/>
        <dbReference type="ChEBI" id="CHEBI:167617"/>
        <dbReference type="EC" id="2.7.7.50"/>
    </reaction>
    <physiologicalReaction direction="left-to-right" evidence="10">
        <dbReference type="Rhea" id="RHEA:67013"/>
    </physiologicalReaction>
</comment>
<dbReference type="SUPFAM" id="SSF56091">
    <property type="entry name" value="DNA ligase/mRNA capping enzyme, catalytic domain"/>
    <property type="match status" value="1"/>
</dbReference>
<keyword evidence="5" id="KW-0548">Nucleotidyltransferase</keyword>
<dbReference type="InterPro" id="IPR013846">
    <property type="entry name" value="mRNA_cap_enzyme_C"/>
</dbReference>
<evidence type="ECO:0000259" key="11">
    <source>
        <dbReference type="Pfam" id="PF01331"/>
    </source>
</evidence>
<keyword evidence="7" id="KW-0506">mRNA capping</keyword>
<dbReference type="Pfam" id="PF03919">
    <property type="entry name" value="mRNA_cap_C"/>
    <property type="match status" value="1"/>
</dbReference>
<feature type="domain" description="mRNA capping enzyme C-terminal" evidence="12">
    <location>
        <begin position="171"/>
        <end position="275"/>
    </location>
</feature>
<sequence>MNIQPHRFPGAQPVSFQRSHIETLMAEHFFVSEKADGIRCLLYTEKTAHGYHSFLNGHRKVRFLLFDLVVLDGDNVTQRPYDIRLGKLRDLVLKPYIKYMSFLDNTPDGKKRKPTFSVELKPLQLAYHTAKVFEDMLNVHHGTDGVIFTSKSSAYAIGTCQTMIKWKPAEENTVDFRIEIIHNSNGPQYLLQTLQSSDGKGPKYQLHGSLTLEPEMAKSWLENPPKGRIAECRYDPSWPGTWRFMRWRDDKSEPNYIKTFESVMESIRHAVSKDEVRSLCVVKKRILFFIAK</sequence>
<dbReference type="InterPro" id="IPR012340">
    <property type="entry name" value="NA-bd_OB-fold"/>
</dbReference>
<dbReference type="Gene3D" id="3.30.470.30">
    <property type="entry name" value="DNA ligase/mRNA capping enzyme"/>
    <property type="match status" value="2"/>
</dbReference>